<comment type="caution">
    <text evidence="2">The sequence shown here is derived from an EMBL/GenBank/DDBJ whole genome shotgun (WGS) entry which is preliminary data.</text>
</comment>
<dbReference type="SUPFAM" id="SSF81301">
    <property type="entry name" value="Nucleotidyltransferase"/>
    <property type="match status" value="1"/>
</dbReference>
<dbReference type="Proteomes" id="UP001580346">
    <property type="component" value="Unassembled WGS sequence"/>
</dbReference>
<protein>
    <submittedName>
        <fullName evidence="2">Nucleotidyltransferase domain-containing protein</fullName>
    </submittedName>
</protein>
<evidence type="ECO:0000313" key="2">
    <source>
        <dbReference type="EMBL" id="MFB5269706.1"/>
    </source>
</evidence>
<dbReference type="Pfam" id="PF01909">
    <property type="entry name" value="NTP_transf_2"/>
    <property type="match status" value="1"/>
</dbReference>
<dbReference type="InterPro" id="IPR052548">
    <property type="entry name" value="Type_VII_TA_antitoxin"/>
</dbReference>
<dbReference type="RefSeq" id="WP_375357976.1">
    <property type="nucleotide sequence ID" value="NZ_JBHHMI010000037.1"/>
</dbReference>
<name>A0ABV5AZQ6_9BACL</name>
<gene>
    <name evidence="2" type="ORF">ACE41H_23395</name>
</gene>
<dbReference type="CDD" id="cd05403">
    <property type="entry name" value="NT_KNTase_like"/>
    <property type="match status" value="1"/>
</dbReference>
<evidence type="ECO:0000313" key="3">
    <source>
        <dbReference type="Proteomes" id="UP001580346"/>
    </source>
</evidence>
<reference evidence="2 3" key="1">
    <citation type="submission" date="2024-09" db="EMBL/GenBank/DDBJ databases">
        <title>Paenibacillus zeirhizospherea sp. nov., isolated from surface of the maize (Zea mays) roots in a horticulture field, Hungary.</title>
        <authorList>
            <person name="Marton D."/>
            <person name="Farkas M."/>
            <person name="Bedics A."/>
            <person name="Toth E."/>
            <person name="Tancsics A."/>
            <person name="Boka K."/>
            <person name="Maroti G."/>
            <person name="Kriszt B."/>
            <person name="Cserhati M."/>
        </authorList>
    </citation>
    <scope>NUCLEOTIDE SEQUENCE [LARGE SCALE GENOMIC DNA]</scope>
    <source>
        <strain evidence="2 3">KCTC 33519</strain>
    </source>
</reference>
<feature type="domain" description="Polymerase nucleotidyl transferase" evidence="1">
    <location>
        <begin position="23"/>
        <end position="106"/>
    </location>
</feature>
<proteinExistence type="predicted"/>
<evidence type="ECO:0000259" key="1">
    <source>
        <dbReference type="Pfam" id="PF01909"/>
    </source>
</evidence>
<dbReference type="InterPro" id="IPR002934">
    <property type="entry name" value="Polymerase_NTP_transf_dom"/>
</dbReference>
<organism evidence="2 3">
    <name type="scientific">Paenibacillus enshidis</name>
    <dbReference type="NCBI Taxonomy" id="1458439"/>
    <lineage>
        <taxon>Bacteria</taxon>
        <taxon>Bacillati</taxon>
        <taxon>Bacillota</taxon>
        <taxon>Bacilli</taxon>
        <taxon>Bacillales</taxon>
        <taxon>Paenibacillaceae</taxon>
        <taxon>Paenibacillus</taxon>
    </lineage>
</organism>
<dbReference type="InterPro" id="IPR043519">
    <property type="entry name" value="NT_sf"/>
</dbReference>
<dbReference type="PANTHER" id="PTHR33933">
    <property type="entry name" value="NUCLEOTIDYLTRANSFERASE"/>
    <property type="match status" value="1"/>
</dbReference>
<dbReference type="PANTHER" id="PTHR33933:SF3">
    <property type="entry name" value="PROTEIN ADENYLYLTRANSFERASE MJ0604-RELATED"/>
    <property type="match status" value="1"/>
</dbReference>
<accession>A0ABV5AZQ6</accession>
<sequence length="113" mass="12909">MASPKLDMSKIDPRDFELALKVVKAAKTIAGDKLIKVIWFGSRVKGTARDDSDFDFVVIGNFEERPPVLYSSLRREIGIYNIPIDCIPTTPENFEKLFFRDAILEEGIPLYER</sequence>
<dbReference type="Gene3D" id="3.30.460.10">
    <property type="entry name" value="Beta Polymerase, domain 2"/>
    <property type="match status" value="1"/>
</dbReference>
<keyword evidence="3" id="KW-1185">Reference proteome</keyword>
<dbReference type="EMBL" id="JBHHMI010000037">
    <property type="protein sequence ID" value="MFB5269706.1"/>
    <property type="molecule type" value="Genomic_DNA"/>
</dbReference>